<dbReference type="OrthoDB" id="433512at2759"/>
<dbReference type="InterPro" id="IPR005829">
    <property type="entry name" value="Sugar_transporter_CS"/>
</dbReference>
<evidence type="ECO:0000256" key="1">
    <source>
        <dbReference type="ARBA" id="ARBA00004141"/>
    </source>
</evidence>
<evidence type="ECO:0000256" key="5">
    <source>
        <dbReference type="SAM" id="MobiDB-lite"/>
    </source>
</evidence>
<feature type="transmembrane region" description="Helical" evidence="6">
    <location>
        <begin position="464"/>
        <end position="484"/>
    </location>
</feature>
<evidence type="ECO:0000313" key="9">
    <source>
        <dbReference type="Proteomes" id="UP000355283"/>
    </source>
</evidence>
<evidence type="ECO:0000259" key="7">
    <source>
        <dbReference type="PROSITE" id="PS50850"/>
    </source>
</evidence>
<reference evidence="8 9" key="1">
    <citation type="submission" date="2019-01" db="EMBL/GenBank/DDBJ databases">
        <title>Nuclear Genome Assembly of the Microalgal Biofuel strain Nannochloropsis salina CCMP1776.</title>
        <authorList>
            <person name="Hovde B."/>
        </authorList>
    </citation>
    <scope>NUCLEOTIDE SEQUENCE [LARGE SCALE GENOMIC DNA]</scope>
    <source>
        <strain evidence="8 9">CCMP1776</strain>
    </source>
</reference>
<sequence length="554" mass="60845">MKGHECPTTEGEGKSPSLDETPDKDVTSTAKHEIELSTAQYDSPLENASPASSLCFVPGESRRLTSKEFFSSSDLGTTIDDDVNGDYLDSSIPEEKPAHPDELLQRIYTILVAGTGFLADSYDLFVINIVLLMMRQNESYGPLTPDVQTHVSFMAIVGAIAGQLCFGVCGDQYGRRRMFVITAALTILGNVLQATAQPRQSMGIYQQMMLYRFIMGMGVGGEYPAAGTITSENSTAWQRGRNLAAVFSMQGVGRLLCALVLLICAFTIENTDLQWRVAIIVGSLPMMAAIFFRWLPETDAFRHHVEARYPNMRLRFKNIWKTVWENRRALAGTAGSWFILDMLFYGNSLFSADVTETMGSGSGIRGRTVQNLIIQSMAMPGYILAVIFIDRIGKKRLQLIGFFGEGLIFGFMAAYQSPLKQAPVVFLLMYALTFLFDNFGANTATFVIPAVIYPTEARSTCHGISAAAGKAGAVVGASAFLRLVSMYCPNHICSENVDPALIDKGIRTVFYWCAVLSLVGFLWTCIFVHDRSHKSLDCKAPLTAPVGSPEYEMA</sequence>
<name>A0A4D9CZG0_9STRA</name>
<dbReference type="PANTHER" id="PTHR23508">
    <property type="entry name" value="CARBOXYLIC ACID TRANSPORTER PROTEIN HOMOLOG"/>
    <property type="match status" value="1"/>
</dbReference>
<evidence type="ECO:0000256" key="3">
    <source>
        <dbReference type="ARBA" id="ARBA00022989"/>
    </source>
</evidence>
<dbReference type="EMBL" id="SDOX01000021">
    <property type="protein sequence ID" value="TFJ83954.1"/>
    <property type="molecule type" value="Genomic_DNA"/>
</dbReference>
<feature type="transmembrane region" description="Helical" evidence="6">
    <location>
        <begin position="107"/>
        <end position="131"/>
    </location>
</feature>
<feature type="compositionally biased region" description="Basic and acidic residues" evidence="5">
    <location>
        <begin position="21"/>
        <end position="35"/>
    </location>
</feature>
<dbReference type="GO" id="GO:0005886">
    <property type="term" value="C:plasma membrane"/>
    <property type="evidence" value="ECO:0007669"/>
    <property type="project" value="TreeGrafter"/>
</dbReference>
<dbReference type="Proteomes" id="UP000355283">
    <property type="component" value="Unassembled WGS sequence"/>
</dbReference>
<dbReference type="AlphaFoldDB" id="A0A4D9CZG0"/>
<dbReference type="Gene3D" id="1.20.1250.20">
    <property type="entry name" value="MFS general substrate transporter like domains"/>
    <property type="match status" value="1"/>
</dbReference>
<accession>A0A4D9CZG0</accession>
<protein>
    <recommendedName>
        <fullName evidence="7">Major facilitator superfamily (MFS) profile domain-containing protein</fullName>
    </recommendedName>
</protein>
<feature type="domain" description="Major facilitator superfamily (MFS) profile" evidence="7">
    <location>
        <begin position="109"/>
        <end position="532"/>
    </location>
</feature>
<feature type="transmembrane region" description="Helical" evidence="6">
    <location>
        <begin position="509"/>
        <end position="529"/>
    </location>
</feature>
<evidence type="ECO:0000256" key="6">
    <source>
        <dbReference type="SAM" id="Phobius"/>
    </source>
</evidence>
<keyword evidence="9" id="KW-1185">Reference proteome</keyword>
<dbReference type="InterPro" id="IPR020846">
    <property type="entry name" value="MFS_dom"/>
</dbReference>
<comment type="caution">
    <text evidence="8">The sequence shown here is derived from an EMBL/GenBank/DDBJ whole genome shotgun (WGS) entry which is preliminary data.</text>
</comment>
<dbReference type="InterPro" id="IPR011701">
    <property type="entry name" value="MFS"/>
</dbReference>
<evidence type="ECO:0000256" key="2">
    <source>
        <dbReference type="ARBA" id="ARBA00022692"/>
    </source>
</evidence>
<keyword evidence="2 6" id="KW-0812">Transmembrane</keyword>
<dbReference type="PROSITE" id="PS50850">
    <property type="entry name" value="MFS"/>
    <property type="match status" value="1"/>
</dbReference>
<comment type="subcellular location">
    <subcellularLocation>
        <location evidence="1">Membrane</location>
        <topology evidence="1">Multi-pass membrane protein</topology>
    </subcellularLocation>
</comment>
<feature type="transmembrane region" description="Helical" evidence="6">
    <location>
        <begin position="329"/>
        <end position="352"/>
    </location>
</feature>
<proteinExistence type="predicted"/>
<dbReference type="PANTHER" id="PTHR23508:SF10">
    <property type="entry name" value="CARBOXYLIC ACID TRANSPORTER PROTEIN HOMOLOG"/>
    <property type="match status" value="1"/>
</dbReference>
<keyword evidence="4 6" id="KW-0472">Membrane</keyword>
<gene>
    <name evidence="8" type="ORF">NSK_005049</name>
</gene>
<dbReference type="Pfam" id="PF07690">
    <property type="entry name" value="MFS_1"/>
    <property type="match status" value="1"/>
</dbReference>
<keyword evidence="3 6" id="KW-1133">Transmembrane helix</keyword>
<feature type="transmembrane region" description="Helical" evidence="6">
    <location>
        <begin position="372"/>
        <end position="390"/>
    </location>
</feature>
<feature type="transmembrane region" description="Helical" evidence="6">
    <location>
        <begin position="151"/>
        <end position="169"/>
    </location>
</feature>
<organism evidence="8 9">
    <name type="scientific">Nannochloropsis salina CCMP1776</name>
    <dbReference type="NCBI Taxonomy" id="1027361"/>
    <lineage>
        <taxon>Eukaryota</taxon>
        <taxon>Sar</taxon>
        <taxon>Stramenopiles</taxon>
        <taxon>Ochrophyta</taxon>
        <taxon>Eustigmatophyceae</taxon>
        <taxon>Eustigmatales</taxon>
        <taxon>Monodopsidaceae</taxon>
        <taxon>Microchloropsis</taxon>
        <taxon>Microchloropsis salina</taxon>
    </lineage>
</organism>
<dbReference type="GO" id="GO:0046943">
    <property type="term" value="F:carboxylic acid transmembrane transporter activity"/>
    <property type="evidence" value="ECO:0007669"/>
    <property type="project" value="TreeGrafter"/>
</dbReference>
<feature type="transmembrane region" description="Helical" evidence="6">
    <location>
        <begin position="397"/>
        <end position="415"/>
    </location>
</feature>
<dbReference type="SUPFAM" id="SSF103473">
    <property type="entry name" value="MFS general substrate transporter"/>
    <property type="match status" value="1"/>
</dbReference>
<feature type="transmembrane region" description="Helical" evidence="6">
    <location>
        <begin position="274"/>
        <end position="295"/>
    </location>
</feature>
<feature type="transmembrane region" description="Helical" evidence="6">
    <location>
        <begin position="427"/>
        <end position="452"/>
    </location>
</feature>
<feature type="transmembrane region" description="Helical" evidence="6">
    <location>
        <begin position="243"/>
        <end position="268"/>
    </location>
</feature>
<evidence type="ECO:0000256" key="4">
    <source>
        <dbReference type="ARBA" id="ARBA00023136"/>
    </source>
</evidence>
<evidence type="ECO:0000313" key="8">
    <source>
        <dbReference type="EMBL" id="TFJ83954.1"/>
    </source>
</evidence>
<dbReference type="PROSITE" id="PS00217">
    <property type="entry name" value="SUGAR_TRANSPORT_2"/>
    <property type="match status" value="1"/>
</dbReference>
<feature type="compositionally biased region" description="Basic and acidic residues" evidence="5">
    <location>
        <begin position="1"/>
        <end position="13"/>
    </location>
</feature>
<feature type="region of interest" description="Disordered" evidence="5">
    <location>
        <begin position="1"/>
        <end position="46"/>
    </location>
</feature>
<dbReference type="InterPro" id="IPR036259">
    <property type="entry name" value="MFS_trans_sf"/>
</dbReference>